<sequence>MTDANTAFTSDLADRFPGHVQGFESPFTHYGGRRAFHGMIETVRCLEDAGLIRSCLAEPGRGRVLVVDAGGCRRVAVLGDKMAALGLGNGWAGVLVNGAIRDCEALGRIDFGVLALGAVPIRGGLNGAGERGVELAFAGIAFRSGDYVYADADGILISDVGLM</sequence>
<dbReference type="NCBIfam" id="TIGR01935">
    <property type="entry name" value="NOT-MenG"/>
    <property type="match status" value="1"/>
</dbReference>
<organism evidence="10 11">
    <name type="scientific">Cupriavidus numazuensis</name>
    <dbReference type="NCBI Taxonomy" id="221992"/>
    <lineage>
        <taxon>Bacteria</taxon>
        <taxon>Pseudomonadati</taxon>
        <taxon>Pseudomonadota</taxon>
        <taxon>Betaproteobacteria</taxon>
        <taxon>Burkholderiales</taxon>
        <taxon>Burkholderiaceae</taxon>
        <taxon>Cupriavidus</taxon>
    </lineage>
</organism>
<evidence type="ECO:0000256" key="2">
    <source>
        <dbReference type="ARBA" id="ARBA00001968"/>
    </source>
</evidence>
<evidence type="ECO:0000256" key="9">
    <source>
        <dbReference type="RuleBase" id="RU004338"/>
    </source>
</evidence>
<evidence type="ECO:0000256" key="4">
    <source>
        <dbReference type="ARBA" id="ARBA00011233"/>
    </source>
</evidence>
<keyword evidence="11" id="KW-1185">Reference proteome</keyword>
<dbReference type="Gene3D" id="3.50.30.40">
    <property type="entry name" value="Ribonuclease E inhibitor RraA/RraA-like"/>
    <property type="match status" value="1"/>
</dbReference>
<dbReference type="EC" id="4.1.1.112" evidence="9"/>
<dbReference type="InterPro" id="IPR036704">
    <property type="entry name" value="RraA/RraA-like_sf"/>
</dbReference>
<dbReference type="InterPro" id="IPR010203">
    <property type="entry name" value="RraA"/>
</dbReference>
<comment type="catalytic activity">
    <reaction evidence="8 9">
        <text>oxaloacetate + H(+) = pyruvate + CO2</text>
        <dbReference type="Rhea" id="RHEA:15641"/>
        <dbReference type="ChEBI" id="CHEBI:15361"/>
        <dbReference type="ChEBI" id="CHEBI:15378"/>
        <dbReference type="ChEBI" id="CHEBI:16452"/>
        <dbReference type="ChEBI" id="CHEBI:16526"/>
        <dbReference type="EC" id="4.1.1.112"/>
    </reaction>
</comment>
<dbReference type="InterPro" id="IPR005493">
    <property type="entry name" value="RraA/RraA-like"/>
</dbReference>
<evidence type="ECO:0000256" key="5">
    <source>
        <dbReference type="ARBA" id="ARBA00022723"/>
    </source>
</evidence>
<evidence type="ECO:0000256" key="6">
    <source>
        <dbReference type="ARBA" id="ARBA00023239"/>
    </source>
</evidence>
<comment type="cofactor">
    <cofactor evidence="2 9">
        <name>a divalent metal cation</name>
        <dbReference type="ChEBI" id="CHEBI:60240"/>
    </cofactor>
</comment>
<dbReference type="GO" id="GO:0047443">
    <property type="term" value="F:4-hydroxy-4-methyl-2-oxoglutarate aldolase activity"/>
    <property type="evidence" value="ECO:0007669"/>
    <property type="project" value="UniProtKB-EC"/>
</dbReference>
<evidence type="ECO:0000256" key="8">
    <source>
        <dbReference type="ARBA" id="ARBA00047973"/>
    </source>
</evidence>
<comment type="function">
    <text evidence="7 9">Catalyzes the aldol cleavage of 4-hydroxy-4-methyl-2-oxoglutarate (HMG) into 2 molecules of pyruvate. Also contains a secondary oxaloacetate (OAA) decarboxylase activity due to the common pyruvate enolate transition state formed following C-C bond cleavage in the retro-aldol and decarboxylation reactions.</text>
</comment>
<dbReference type="PANTHER" id="PTHR33254:SF4">
    <property type="entry name" value="4-HYDROXY-4-METHYL-2-OXOGLUTARATE ALDOLASE 3-RELATED"/>
    <property type="match status" value="1"/>
</dbReference>
<accession>A0ABM8TM46</accession>
<comment type="caution">
    <text evidence="10">The sequence shown here is derived from an EMBL/GenBank/DDBJ whole genome shotgun (WGS) entry which is preliminary data.</text>
</comment>
<name>A0ABM8TM46_9BURK</name>
<dbReference type="RefSeq" id="WP_211955618.1">
    <property type="nucleotide sequence ID" value="NZ_CAJPVI010000031.1"/>
</dbReference>
<evidence type="ECO:0000256" key="7">
    <source>
        <dbReference type="ARBA" id="ARBA00025046"/>
    </source>
</evidence>
<dbReference type="NCBIfam" id="NF006875">
    <property type="entry name" value="PRK09372.1"/>
    <property type="match status" value="1"/>
</dbReference>
<evidence type="ECO:0000256" key="3">
    <source>
        <dbReference type="ARBA" id="ARBA00008621"/>
    </source>
</evidence>
<comment type="subunit">
    <text evidence="4 9">Homotrimer.</text>
</comment>
<proteinExistence type="inferred from homology"/>
<dbReference type="Pfam" id="PF03737">
    <property type="entry name" value="RraA-like"/>
    <property type="match status" value="1"/>
</dbReference>
<evidence type="ECO:0000313" key="10">
    <source>
        <dbReference type="EMBL" id="CAG2154545.1"/>
    </source>
</evidence>
<protein>
    <recommendedName>
        <fullName evidence="9">4-hydroxy-4-methyl-2-oxoglutarate aldolase</fullName>
        <shortName evidence="9">HMG aldolase</shortName>
        <ecNumber evidence="9">4.1.1.112</ecNumber>
        <ecNumber evidence="9">4.1.3.17</ecNumber>
    </recommendedName>
    <alternativeName>
        <fullName evidence="9">Oxaloacetate decarboxylase</fullName>
    </alternativeName>
</protein>
<comment type="catalytic activity">
    <reaction evidence="1 9">
        <text>4-hydroxy-4-methyl-2-oxoglutarate = 2 pyruvate</text>
        <dbReference type="Rhea" id="RHEA:22748"/>
        <dbReference type="ChEBI" id="CHEBI:15361"/>
        <dbReference type="ChEBI" id="CHEBI:58276"/>
        <dbReference type="EC" id="4.1.3.17"/>
    </reaction>
</comment>
<reference evidence="10 11" key="1">
    <citation type="submission" date="2021-03" db="EMBL/GenBank/DDBJ databases">
        <authorList>
            <person name="Peeters C."/>
        </authorList>
    </citation>
    <scope>NUCLEOTIDE SEQUENCE [LARGE SCALE GENOMIC DNA]</scope>
    <source>
        <strain evidence="10 11">LMG 26411</strain>
    </source>
</reference>
<evidence type="ECO:0000256" key="1">
    <source>
        <dbReference type="ARBA" id="ARBA00001342"/>
    </source>
</evidence>
<keyword evidence="5 9" id="KW-0479">Metal-binding</keyword>
<dbReference type="PANTHER" id="PTHR33254">
    <property type="entry name" value="4-HYDROXY-4-METHYL-2-OXOGLUTARATE ALDOLASE 3-RELATED"/>
    <property type="match status" value="1"/>
</dbReference>
<gene>
    <name evidence="10" type="primary">rraA</name>
    <name evidence="10" type="ORF">LMG26411_04647</name>
</gene>
<evidence type="ECO:0000313" key="11">
    <source>
        <dbReference type="Proteomes" id="UP000672657"/>
    </source>
</evidence>
<keyword evidence="6 9" id="KW-0456">Lyase</keyword>
<dbReference type="SUPFAM" id="SSF89562">
    <property type="entry name" value="RraA-like"/>
    <property type="match status" value="1"/>
</dbReference>
<dbReference type="EMBL" id="CAJPVI010000031">
    <property type="protein sequence ID" value="CAG2154545.1"/>
    <property type="molecule type" value="Genomic_DNA"/>
</dbReference>
<dbReference type="EC" id="4.1.3.17" evidence="9"/>
<dbReference type="Proteomes" id="UP000672657">
    <property type="component" value="Unassembled WGS sequence"/>
</dbReference>
<comment type="similarity">
    <text evidence="3 9">Belongs to the class II aldolase/RraA-like family.</text>
</comment>
<dbReference type="CDD" id="cd16841">
    <property type="entry name" value="RraA_family"/>
    <property type="match status" value="1"/>
</dbReference>